<evidence type="ECO:0000259" key="2">
    <source>
        <dbReference type="Pfam" id="PF02371"/>
    </source>
</evidence>
<gene>
    <name evidence="3" type="ORF">J2T57_004398</name>
</gene>
<dbReference type="NCBIfam" id="NF033542">
    <property type="entry name" value="transpos_IS110"/>
    <property type="match status" value="1"/>
</dbReference>
<accession>A0AAE3G7F1</accession>
<dbReference type="EMBL" id="JALJXV010000017">
    <property type="protein sequence ID" value="MCP1677220.1"/>
    <property type="molecule type" value="Genomic_DNA"/>
</dbReference>
<dbReference type="Proteomes" id="UP001205843">
    <property type="component" value="Unassembled WGS sequence"/>
</dbReference>
<evidence type="ECO:0000259" key="1">
    <source>
        <dbReference type="Pfam" id="PF01548"/>
    </source>
</evidence>
<dbReference type="Pfam" id="PF01548">
    <property type="entry name" value="DEDD_Tnp_IS110"/>
    <property type="match status" value="1"/>
</dbReference>
<comment type="caution">
    <text evidence="3">The sequence shown here is derived from an EMBL/GenBank/DDBJ whole genome shotgun (WGS) entry which is preliminary data.</text>
</comment>
<dbReference type="InterPro" id="IPR047650">
    <property type="entry name" value="Transpos_IS110"/>
</dbReference>
<dbReference type="RefSeq" id="WP_253485668.1">
    <property type="nucleotide sequence ID" value="NZ_JALJXV010000017.1"/>
</dbReference>
<feature type="domain" description="Transposase IS116/IS110/IS902 C-terminal" evidence="2">
    <location>
        <begin position="279"/>
        <end position="365"/>
    </location>
</feature>
<feature type="domain" description="Transposase IS110-like N-terminal" evidence="1">
    <location>
        <begin position="14"/>
        <end position="169"/>
    </location>
</feature>
<name>A0AAE3G7F1_9GAMM</name>
<keyword evidence="4" id="KW-1185">Reference proteome</keyword>
<evidence type="ECO:0000313" key="4">
    <source>
        <dbReference type="Proteomes" id="UP001205843"/>
    </source>
</evidence>
<dbReference type="PANTHER" id="PTHR33055:SF17">
    <property type="entry name" value="THIRD ORF IN TRANSPOSON ISC1491"/>
    <property type="match status" value="1"/>
</dbReference>
<dbReference type="GO" id="GO:0003677">
    <property type="term" value="F:DNA binding"/>
    <property type="evidence" value="ECO:0007669"/>
    <property type="project" value="InterPro"/>
</dbReference>
<protein>
    <submittedName>
        <fullName evidence="3">Transposase</fullName>
    </submittedName>
</protein>
<dbReference type="InterPro" id="IPR003346">
    <property type="entry name" value="Transposase_20"/>
</dbReference>
<dbReference type="Pfam" id="PF02371">
    <property type="entry name" value="Transposase_20"/>
    <property type="match status" value="1"/>
</dbReference>
<dbReference type="AlphaFoldDB" id="A0AAE3G7F1"/>
<dbReference type="PANTHER" id="PTHR33055">
    <property type="entry name" value="TRANSPOSASE FOR INSERTION SEQUENCE ELEMENT IS1111A"/>
    <property type="match status" value="1"/>
</dbReference>
<organism evidence="3 4">
    <name type="scientific">Natronocella acetinitrilica</name>
    <dbReference type="NCBI Taxonomy" id="414046"/>
    <lineage>
        <taxon>Bacteria</taxon>
        <taxon>Pseudomonadati</taxon>
        <taxon>Pseudomonadota</taxon>
        <taxon>Gammaproteobacteria</taxon>
        <taxon>Chromatiales</taxon>
        <taxon>Ectothiorhodospiraceae</taxon>
        <taxon>Natronocella</taxon>
    </lineage>
</organism>
<sequence>MTANTKSRFYGLLVAVDVAKRYHDVLVQWPDGHQRAFKVANTRAEHLRLCDYLLAHDLPVRSALEPTADFHRPIAYQLAEAGIEVHLASSLACARIREALFTSWDKHDRRDAMVILYLLEHGVTHPFEDPLRAGYLDIQEFSNTYHQIALARTRCQHSLVNHYLALYFPEMERYLHTSRAEWFCRFLLRFPVPASIQALDRATFIEQAWDVVGRKVAKQRFLNELYELARGSMGLPVPVDSPAVMTYRLQIQRYLDLTAQRKDLERGAEQLLSPNPDYRRLRTLPGVGPIIALTILAESGDLRRFRHHRQYLAFCGFNLAASQSGQSKSSYRLSKRGNARLRYAFWLAAAVAMRMRENSFRTKYERYIRSNPTDADLRRKARTAVAAKMARVAHALIKQETDYRGYYEAAIPGGGTLLTRAVGPVGIP</sequence>
<proteinExistence type="predicted"/>
<reference evidence="3" key="1">
    <citation type="submission" date="2022-03" db="EMBL/GenBank/DDBJ databases">
        <title>Genomic Encyclopedia of Type Strains, Phase III (KMG-III): the genomes of soil and plant-associated and newly described type strains.</title>
        <authorList>
            <person name="Whitman W."/>
        </authorList>
    </citation>
    <scope>NUCLEOTIDE SEQUENCE</scope>
    <source>
        <strain evidence="3">ANL 6-2</strain>
    </source>
</reference>
<evidence type="ECO:0000313" key="3">
    <source>
        <dbReference type="EMBL" id="MCP1677220.1"/>
    </source>
</evidence>
<dbReference type="GO" id="GO:0006313">
    <property type="term" value="P:DNA transposition"/>
    <property type="evidence" value="ECO:0007669"/>
    <property type="project" value="InterPro"/>
</dbReference>
<dbReference type="InterPro" id="IPR002525">
    <property type="entry name" value="Transp_IS110-like_N"/>
</dbReference>
<dbReference type="GO" id="GO:0004803">
    <property type="term" value="F:transposase activity"/>
    <property type="evidence" value="ECO:0007669"/>
    <property type="project" value="InterPro"/>
</dbReference>